<dbReference type="PANTHER" id="PTHR43794:SF5">
    <property type="entry name" value="CHLOROHYDROLASE FAMILY PROTEIN"/>
    <property type="match status" value="1"/>
</dbReference>
<dbReference type="InterPro" id="IPR011059">
    <property type="entry name" value="Metal-dep_hydrolase_composite"/>
</dbReference>
<dbReference type="Proteomes" id="UP000189735">
    <property type="component" value="Unassembled WGS sequence"/>
</dbReference>
<dbReference type="InterPro" id="IPR032466">
    <property type="entry name" value="Metal_Hydrolase"/>
</dbReference>
<reference evidence="3" key="1">
    <citation type="submission" date="2017-02" db="EMBL/GenBank/DDBJ databases">
        <authorList>
            <person name="Varghese N."/>
            <person name="Submissions S."/>
        </authorList>
    </citation>
    <scope>NUCLEOTIDE SEQUENCE [LARGE SCALE GENOMIC DNA]</scope>
    <source>
        <strain evidence="3">VKM Ac-2052</strain>
    </source>
</reference>
<dbReference type="PANTHER" id="PTHR43794">
    <property type="entry name" value="AMINOHYDROLASE SSNA-RELATED"/>
    <property type="match status" value="1"/>
</dbReference>
<dbReference type="Gene3D" id="3.20.20.140">
    <property type="entry name" value="Metal-dependent hydrolases"/>
    <property type="match status" value="1"/>
</dbReference>
<dbReference type="SUPFAM" id="SSF51338">
    <property type="entry name" value="Composite domain of metallo-dependent hydrolases"/>
    <property type="match status" value="2"/>
</dbReference>
<proteinExistence type="predicted"/>
<evidence type="ECO:0000259" key="1">
    <source>
        <dbReference type="Pfam" id="PF01979"/>
    </source>
</evidence>
<dbReference type="GO" id="GO:0016810">
    <property type="term" value="F:hydrolase activity, acting on carbon-nitrogen (but not peptide) bonds"/>
    <property type="evidence" value="ECO:0007669"/>
    <property type="project" value="InterPro"/>
</dbReference>
<organism evidence="2 3">
    <name type="scientific">Agreia bicolorata</name>
    <dbReference type="NCBI Taxonomy" id="110935"/>
    <lineage>
        <taxon>Bacteria</taxon>
        <taxon>Bacillati</taxon>
        <taxon>Actinomycetota</taxon>
        <taxon>Actinomycetes</taxon>
        <taxon>Micrococcales</taxon>
        <taxon>Microbacteriaceae</taxon>
        <taxon>Agreia</taxon>
    </lineage>
</organism>
<dbReference type="SUPFAM" id="SSF51556">
    <property type="entry name" value="Metallo-dependent hydrolases"/>
    <property type="match status" value="1"/>
</dbReference>
<dbReference type="NCBIfam" id="NF006056">
    <property type="entry name" value="PRK08204.1"/>
    <property type="match status" value="1"/>
</dbReference>
<feature type="domain" description="Amidohydrolase-related" evidence="1">
    <location>
        <begin position="53"/>
        <end position="412"/>
    </location>
</feature>
<gene>
    <name evidence="2" type="ORF">SAMN06295879_0373</name>
</gene>
<dbReference type="Gene3D" id="2.30.40.10">
    <property type="entry name" value="Urease, subunit C, domain 1"/>
    <property type="match status" value="1"/>
</dbReference>
<dbReference type="InterPro" id="IPR006680">
    <property type="entry name" value="Amidohydro-rel"/>
</dbReference>
<protein>
    <submittedName>
        <fullName evidence="2">Cytosine/adenosine deaminase</fullName>
    </submittedName>
</protein>
<dbReference type="Pfam" id="PF01979">
    <property type="entry name" value="Amidohydro_1"/>
    <property type="match status" value="1"/>
</dbReference>
<name>A0A1T4WWM1_9MICO</name>
<dbReference type="InterPro" id="IPR050287">
    <property type="entry name" value="MTA/SAH_deaminase"/>
</dbReference>
<sequence>MSKVLLKGGTVLPMSKTDPVSTRSDVLIDDGIVVAIAPAIDADAETVDCSGRLVLPGFVDTHRHTWETLLRNCAPDATLDEYFARVLDHYAPYFTADDVYAGNLLGALECLNAGITTLVDWSHINNSPDHPEAAIQALRDSGIRAQYAYGPANDVLPGALAPEPTAMPVAEIRRLHNAHFSSNDALLTMALAARGPGFTSDEIVRTEWAAARDLGIPITFHAGMSRVAGRMAMVEHLERLQLLGPDITYIHANHFADREWKLVADSGGTLSLSPQVEMQMNHGWPPVHKAREFGLRPSLSVDVVTSVPGDMFTQMRALFAAERARVNAISWEEDTPTPPDMLTAAEVLTMATSNGAHTVGLEDRIGTLAVGKRADIVVIDGRGVNIAPVNDPIGAVVLSADVSNVEHVLVNGSFKKRDFALVADVARAVALAEQAAAGVLSRADTSSR</sequence>
<dbReference type="EMBL" id="FUYG01000001">
    <property type="protein sequence ID" value="SKA81716.1"/>
    <property type="molecule type" value="Genomic_DNA"/>
</dbReference>
<evidence type="ECO:0000313" key="2">
    <source>
        <dbReference type="EMBL" id="SKA81716.1"/>
    </source>
</evidence>
<dbReference type="AlphaFoldDB" id="A0A1T4WWM1"/>
<accession>A0A1T4WWM1</accession>
<evidence type="ECO:0000313" key="3">
    <source>
        <dbReference type="Proteomes" id="UP000189735"/>
    </source>
</evidence>